<gene>
    <name evidence="8" type="ORF">NLI96_g8095</name>
</gene>
<evidence type="ECO:0000256" key="2">
    <source>
        <dbReference type="ARBA" id="ARBA00007742"/>
    </source>
</evidence>
<keyword evidence="5 6" id="KW-0472">Membrane</keyword>
<dbReference type="GO" id="GO:0006629">
    <property type="term" value="P:lipid metabolic process"/>
    <property type="evidence" value="ECO:0007669"/>
    <property type="project" value="InterPro"/>
</dbReference>
<feature type="transmembrane region" description="Helical" evidence="6">
    <location>
        <begin position="20"/>
        <end position="38"/>
    </location>
</feature>
<keyword evidence="9" id="KW-1185">Reference proteome</keyword>
<evidence type="ECO:0000256" key="3">
    <source>
        <dbReference type="ARBA" id="ARBA00022692"/>
    </source>
</evidence>
<proteinExistence type="inferred from homology"/>
<dbReference type="Proteomes" id="UP001212997">
    <property type="component" value="Unassembled WGS sequence"/>
</dbReference>
<dbReference type="InterPro" id="IPR001104">
    <property type="entry name" value="3-oxo-5_a-steroid_4-DH_C"/>
</dbReference>
<comment type="caution">
    <text evidence="8">The sequence shown here is derived from an EMBL/GenBank/DDBJ whole genome shotgun (WGS) entry which is preliminary data.</text>
</comment>
<sequence length="305" mass="34576">MFNKDPAQLQALYDVTRKWFAIIPAIVNPINFIIDAPFGRFTPKDKSIFLLDGIKTWIFMELVSPACFLYTFLNSPLSPTNIGTSPPLTLSHPPTFLALLYLLHYLNRAIISPLRTPSRSKSHIIVPLSGISFNVINGCLMGSYLSSPPAQAFLNSAFSRPTFWIGITMWAFGLVGNIYHDEILLNIRRKAKLNKKTDGSKTSDVKSNANKQEHYAIPQGALYSVVSYPNYFCEWSEWLGFAIAASPFPSIFSTADLLATLTPPYLFFLSEVFLMIPRAYKGHKWYLNRFPEYPKNRKVVIPFLF</sequence>
<feature type="domain" description="3-oxo-5-alpha-steroid 4-dehydrogenase C-terminal" evidence="7">
    <location>
        <begin position="124"/>
        <end position="305"/>
    </location>
</feature>
<dbReference type="PANTHER" id="PTHR10556:SF43">
    <property type="entry name" value="STEROID 5-ALPHA-REDUCTASE DET2"/>
    <property type="match status" value="1"/>
</dbReference>
<evidence type="ECO:0000259" key="7">
    <source>
        <dbReference type="Pfam" id="PF02544"/>
    </source>
</evidence>
<feature type="transmembrane region" description="Helical" evidence="6">
    <location>
        <begin position="93"/>
        <end position="111"/>
    </location>
</feature>
<evidence type="ECO:0000256" key="1">
    <source>
        <dbReference type="ARBA" id="ARBA00004141"/>
    </source>
</evidence>
<reference evidence="8" key="1">
    <citation type="submission" date="2022-07" db="EMBL/GenBank/DDBJ databases">
        <title>Genome Sequence of Physisporinus lineatus.</title>
        <authorList>
            <person name="Buettner E."/>
        </authorList>
    </citation>
    <scope>NUCLEOTIDE SEQUENCE</scope>
    <source>
        <strain evidence="8">VT162</strain>
    </source>
</reference>
<keyword evidence="4 6" id="KW-1133">Transmembrane helix</keyword>
<dbReference type="InterPro" id="IPR039357">
    <property type="entry name" value="SRD5A/TECR"/>
</dbReference>
<dbReference type="PANTHER" id="PTHR10556">
    <property type="entry name" value="3-OXO-5-ALPHA-STEROID 4-DEHYDROGENASE"/>
    <property type="match status" value="1"/>
</dbReference>
<dbReference type="Pfam" id="PF02544">
    <property type="entry name" value="Steroid_dh"/>
    <property type="match status" value="1"/>
</dbReference>
<evidence type="ECO:0000313" key="9">
    <source>
        <dbReference type="Proteomes" id="UP001212997"/>
    </source>
</evidence>
<evidence type="ECO:0000313" key="8">
    <source>
        <dbReference type="EMBL" id="KAJ3480805.1"/>
    </source>
</evidence>
<dbReference type="PROSITE" id="PS50244">
    <property type="entry name" value="S5A_REDUCTASE"/>
    <property type="match status" value="1"/>
</dbReference>
<protein>
    <recommendedName>
        <fullName evidence="7">3-oxo-5-alpha-steroid 4-dehydrogenase C-terminal domain-containing protein</fullName>
    </recommendedName>
</protein>
<comment type="subcellular location">
    <subcellularLocation>
        <location evidence="1">Membrane</location>
        <topology evidence="1">Multi-pass membrane protein</topology>
    </subcellularLocation>
</comment>
<comment type="similarity">
    <text evidence="2">Belongs to the steroid 5-alpha reductase family.</text>
</comment>
<evidence type="ECO:0000256" key="6">
    <source>
        <dbReference type="SAM" id="Phobius"/>
    </source>
</evidence>
<feature type="transmembrane region" description="Helical" evidence="6">
    <location>
        <begin position="50"/>
        <end position="73"/>
    </location>
</feature>
<dbReference type="GO" id="GO:0016020">
    <property type="term" value="C:membrane"/>
    <property type="evidence" value="ECO:0007669"/>
    <property type="project" value="UniProtKB-SubCell"/>
</dbReference>
<feature type="transmembrane region" description="Helical" evidence="6">
    <location>
        <begin position="123"/>
        <end position="143"/>
    </location>
</feature>
<keyword evidence="3 6" id="KW-0812">Transmembrane</keyword>
<name>A0AAD5UY03_9APHY</name>
<evidence type="ECO:0000256" key="5">
    <source>
        <dbReference type="ARBA" id="ARBA00023136"/>
    </source>
</evidence>
<feature type="transmembrane region" description="Helical" evidence="6">
    <location>
        <begin position="163"/>
        <end position="180"/>
    </location>
</feature>
<dbReference type="AlphaFoldDB" id="A0AAD5UY03"/>
<organism evidence="8 9">
    <name type="scientific">Meripilus lineatus</name>
    <dbReference type="NCBI Taxonomy" id="2056292"/>
    <lineage>
        <taxon>Eukaryota</taxon>
        <taxon>Fungi</taxon>
        <taxon>Dikarya</taxon>
        <taxon>Basidiomycota</taxon>
        <taxon>Agaricomycotina</taxon>
        <taxon>Agaricomycetes</taxon>
        <taxon>Polyporales</taxon>
        <taxon>Meripilaceae</taxon>
        <taxon>Meripilus</taxon>
    </lineage>
</organism>
<dbReference type="Gene3D" id="1.20.120.1630">
    <property type="match status" value="1"/>
</dbReference>
<dbReference type="GO" id="GO:0016627">
    <property type="term" value="F:oxidoreductase activity, acting on the CH-CH group of donors"/>
    <property type="evidence" value="ECO:0007669"/>
    <property type="project" value="InterPro"/>
</dbReference>
<accession>A0AAD5UY03</accession>
<dbReference type="EMBL" id="JANAWD010000354">
    <property type="protein sequence ID" value="KAJ3480805.1"/>
    <property type="molecule type" value="Genomic_DNA"/>
</dbReference>
<evidence type="ECO:0000256" key="4">
    <source>
        <dbReference type="ARBA" id="ARBA00022989"/>
    </source>
</evidence>